<dbReference type="RefSeq" id="WP_379952326.1">
    <property type="nucleotide sequence ID" value="NZ_JBHMAF010000196.1"/>
</dbReference>
<evidence type="ECO:0000313" key="1">
    <source>
        <dbReference type="EMBL" id="MFB9762104.1"/>
    </source>
</evidence>
<dbReference type="EMBL" id="JBHMAF010000196">
    <property type="protein sequence ID" value="MFB9762104.1"/>
    <property type="molecule type" value="Genomic_DNA"/>
</dbReference>
<gene>
    <name evidence="1" type="ORF">ACFFMS_28155</name>
</gene>
<dbReference type="InterPro" id="IPR025056">
    <property type="entry name" value="DUF3993"/>
</dbReference>
<comment type="caution">
    <text evidence="1">The sequence shown here is derived from an EMBL/GenBank/DDBJ whole genome shotgun (WGS) entry which is preliminary data.</text>
</comment>
<protein>
    <submittedName>
        <fullName evidence="1">DUF3993 domain-containing protein</fullName>
    </submittedName>
</protein>
<proteinExistence type="predicted"/>
<accession>A0ABV5WN69</accession>
<reference evidence="1 2" key="1">
    <citation type="submission" date="2024-09" db="EMBL/GenBank/DDBJ databases">
        <authorList>
            <person name="Sun Q."/>
            <person name="Mori K."/>
        </authorList>
    </citation>
    <scope>NUCLEOTIDE SEQUENCE [LARGE SCALE GENOMIC DNA]</scope>
    <source>
        <strain evidence="1 2">JCM 11201</strain>
    </source>
</reference>
<sequence length="167" mass="19017">MKRYGAWIAFLLLLAIIVGQSVAIATDKGNVKIHRTAVFDTIRKGYEAQFAIRGKKLSSETMYQKLSPYFTDNFLQVFIDENSDDAKGTGTYLLTNTAPFSFTSETKMIYDQEHGLLYVYEHLKDKAIYEVVSLQQMEGTWKLAGYHSNKILLAEIQALEKEQKENG</sequence>
<dbReference type="Proteomes" id="UP001589609">
    <property type="component" value="Unassembled WGS sequence"/>
</dbReference>
<evidence type="ECO:0000313" key="2">
    <source>
        <dbReference type="Proteomes" id="UP001589609"/>
    </source>
</evidence>
<organism evidence="1 2">
    <name type="scientific">Ectobacillus funiculus</name>
    <dbReference type="NCBI Taxonomy" id="137993"/>
    <lineage>
        <taxon>Bacteria</taxon>
        <taxon>Bacillati</taxon>
        <taxon>Bacillota</taxon>
        <taxon>Bacilli</taxon>
        <taxon>Bacillales</taxon>
        <taxon>Bacillaceae</taxon>
        <taxon>Ectobacillus</taxon>
    </lineage>
</organism>
<keyword evidence="2" id="KW-1185">Reference proteome</keyword>
<name>A0ABV5WN69_9BACI</name>
<dbReference type="Pfam" id="PF13158">
    <property type="entry name" value="DUF3993"/>
    <property type="match status" value="1"/>
</dbReference>